<name>X1QAW3_9ZZZZ</name>
<dbReference type="AlphaFoldDB" id="X1QAW3"/>
<comment type="caution">
    <text evidence="2">The sequence shown here is derived from an EMBL/GenBank/DDBJ whole genome shotgun (WGS) entry which is preliminary data.</text>
</comment>
<feature type="region of interest" description="Disordered" evidence="1">
    <location>
        <begin position="28"/>
        <end position="51"/>
    </location>
</feature>
<proteinExistence type="predicted"/>
<accession>X1QAW3</accession>
<reference evidence="2" key="1">
    <citation type="journal article" date="2014" name="Front. Microbiol.">
        <title>High frequency of phylogenetically diverse reductive dehalogenase-homologous genes in deep subseafloor sedimentary metagenomes.</title>
        <authorList>
            <person name="Kawai M."/>
            <person name="Futagami T."/>
            <person name="Toyoda A."/>
            <person name="Takaki Y."/>
            <person name="Nishi S."/>
            <person name="Hori S."/>
            <person name="Arai W."/>
            <person name="Tsubouchi T."/>
            <person name="Morono Y."/>
            <person name="Uchiyama I."/>
            <person name="Ito T."/>
            <person name="Fujiyama A."/>
            <person name="Inagaki F."/>
            <person name="Takami H."/>
        </authorList>
    </citation>
    <scope>NUCLEOTIDE SEQUENCE</scope>
    <source>
        <strain evidence="2">Expedition CK06-06</strain>
    </source>
</reference>
<dbReference type="EMBL" id="BARW01000500">
    <property type="protein sequence ID" value="GAI65373.1"/>
    <property type="molecule type" value="Genomic_DNA"/>
</dbReference>
<sequence>MDIEGMVARYEIGIREAVRKNPKLYDTRVKGLHFRPQKRSKRHKEKRNRNK</sequence>
<gene>
    <name evidence="2" type="ORF">S12H4_02152</name>
</gene>
<feature type="compositionally biased region" description="Basic residues" evidence="1">
    <location>
        <begin position="30"/>
        <end position="51"/>
    </location>
</feature>
<evidence type="ECO:0000313" key="2">
    <source>
        <dbReference type="EMBL" id="GAI65373.1"/>
    </source>
</evidence>
<evidence type="ECO:0000256" key="1">
    <source>
        <dbReference type="SAM" id="MobiDB-lite"/>
    </source>
</evidence>
<protein>
    <submittedName>
        <fullName evidence="2">Uncharacterized protein</fullName>
    </submittedName>
</protein>
<organism evidence="2">
    <name type="scientific">marine sediment metagenome</name>
    <dbReference type="NCBI Taxonomy" id="412755"/>
    <lineage>
        <taxon>unclassified sequences</taxon>
        <taxon>metagenomes</taxon>
        <taxon>ecological metagenomes</taxon>
    </lineage>
</organism>